<keyword evidence="4" id="KW-1185">Reference proteome</keyword>
<evidence type="ECO:0000313" key="4">
    <source>
        <dbReference type="Proteomes" id="UP000749311"/>
    </source>
</evidence>
<sequence>MSENYTVPPVTTTVQRIVDALISDTRHMAPLAASEHYQVAADVAAVSRARARAAEARASAAAEAARARAALATDGRRKQPLQKGSYQ</sequence>
<evidence type="ECO:0000256" key="1">
    <source>
        <dbReference type="SAM" id="MobiDB-lite"/>
    </source>
</evidence>
<accession>A0ABX0SJD9</accession>
<dbReference type="Proteomes" id="UP000749311">
    <property type="component" value="Unassembled WGS sequence"/>
</dbReference>
<dbReference type="EMBL" id="JAAMOZ010000003">
    <property type="protein sequence ID" value="NIH58520.1"/>
    <property type="molecule type" value="Genomic_DNA"/>
</dbReference>
<comment type="caution">
    <text evidence="3">The sequence shown here is derived from an EMBL/GenBank/DDBJ whole genome shotgun (WGS) entry which is preliminary data.</text>
</comment>
<name>A0ABX0SJD9_9ACTN</name>
<proteinExistence type="predicted"/>
<evidence type="ECO:0000313" key="2">
    <source>
        <dbReference type="EMBL" id="NIH58049.1"/>
    </source>
</evidence>
<dbReference type="EMBL" id="JAAMOZ010000001">
    <property type="protein sequence ID" value="NIH58049.1"/>
    <property type="molecule type" value="Genomic_DNA"/>
</dbReference>
<gene>
    <name evidence="2" type="ORF">FB473_002694</name>
    <name evidence="3" type="ORF">FB473_003215</name>
</gene>
<protein>
    <submittedName>
        <fullName evidence="3">Uncharacterized protein</fullName>
    </submittedName>
</protein>
<feature type="region of interest" description="Disordered" evidence="1">
    <location>
        <begin position="67"/>
        <end position="87"/>
    </location>
</feature>
<dbReference type="RefSeq" id="WP_167168724.1">
    <property type="nucleotide sequence ID" value="NZ_BAAAOO010000007.1"/>
</dbReference>
<reference evidence="3 4" key="1">
    <citation type="submission" date="2020-02" db="EMBL/GenBank/DDBJ databases">
        <title>Sequencing the genomes of 1000 actinobacteria strains.</title>
        <authorList>
            <person name="Klenk H.-P."/>
        </authorList>
    </citation>
    <scope>NUCLEOTIDE SEQUENCE [LARGE SCALE GENOMIC DNA]</scope>
    <source>
        <strain evidence="3 4">DSM 19609</strain>
    </source>
</reference>
<evidence type="ECO:0000313" key="3">
    <source>
        <dbReference type="EMBL" id="NIH58520.1"/>
    </source>
</evidence>
<organism evidence="3 4">
    <name type="scientific">Brooklawnia cerclae</name>
    <dbReference type="NCBI Taxonomy" id="349934"/>
    <lineage>
        <taxon>Bacteria</taxon>
        <taxon>Bacillati</taxon>
        <taxon>Actinomycetota</taxon>
        <taxon>Actinomycetes</taxon>
        <taxon>Propionibacteriales</taxon>
        <taxon>Propionibacteriaceae</taxon>
        <taxon>Brooklawnia</taxon>
    </lineage>
</organism>